<gene>
    <name evidence="1" type="ORF">N8E88_04555</name>
</gene>
<keyword evidence="2" id="KW-1185">Reference proteome</keyword>
<proteinExistence type="predicted"/>
<name>A0ACD4CWW1_9HYPH</name>
<reference evidence="1" key="1">
    <citation type="submission" date="2022-09" db="EMBL/GenBank/DDBJ databases">
        <title>Interaction between co-microsymbionts with complementary sets of symbiotic genes in legume-rhizobium systems.</title>
        <authorList>
            <person name="Safronova V."/>
            <person name="Sazanova A."/>
            <person name="Afonin A."/>
            <person name="Chirak E."/>
        </authorList>
    </citation>
    <scope>NUCLEOTIDE SEQUENCE</scope>
    <source>
        <strain evidence="1">A18/3m</strain>
    </source>
</reference>
<geneLocation type="plasmid" evidence="1 2">
    <name>p_unnamed2</name>
</geneLocation>
<keyword evidence="1" id="KW-0614">Plasmid</keyword>
<protein>
    <submittedName>
        <fullName evidence="1">Uncharacterized protein</fullName>
    </submittedName>
</protein>
<sequence>MTATLPKLLADDIRDVPTSRRFEKGGKAFKDVFPRLNTIINTTTAGTFTVHFSKRQGAPVKFVAGDDPESVNGCFVPQCGR</sequence>
<evidence type="ECO:0000313" key="2">
    <source>
        <dbReference type="Proteomes" id="UP001061991"/>
    </source>
</evidence>
<dbReference type="EMBL" id="CP104971">
    <property type="protein sequence ID" value="UXN58102.1"/>
    <property type="molecule type" value="Genomic_DNA"/>
</dbReference>
<organism evidence="1 2">
    <name type="scientific">Phyllobacterium zundukense</name>
    <dbReference type="NCBI Taxonomy" id="1867719"/>
    <lineage>
        <taxon>Bacteria</taxon>
        <taxon>Pseudomonadati</taxon>
        <taxon>Pseudomonadota</taxon>
        <taxon>Alphaproteobacteria</taxon>
        <taxon>Hyphomicrobiales</taxon>
        <taxon>Phyllobacteriaceae</taxon>
        <taxon>Phyllobacterium</taxon>
    </lineage>
</organism>
<evidence type="ECO:0000313" key="1">
    <source>
        <dbReference type="EMBL" id="UXN58102.1"/>
    </source>
</evidence>
<accession>A0ACD4CWW1</accession>
<dbReference type="Proteomes" id="UP001061991">
    <property type="component" value="Plasmid p_unnamed2"/>
</dbReference>